<dbReference type="GO" id="GO:0008168">
    <property type="term" value="F:methyltransferase activity"/>
    <property type="evidence" value="ECO:0007669"/>
    <property type="project" value="UniProtKB-KW"/>
</dbReference>
<dbReference type="Gene3D" id="3.40.50.150">
    <property type="entry name" value="Vaccinia Virus protein VP39"/>
    <property type="match status" value="1"/>
</dbReference>
<keyword evidence="2" id="KW-0489">Methyltransferase</keyword>
<dbReference type="SUPFAM" id="SSF53335">
    <property type="entry name" value="S-adenosyl-L-methionine-dependent methyltransferases"/>
    <property type="match status" value="1"/>
</dbReference>
<dbReference type="OrthoDB" id="433681at2"/>
<dbReference type="RefSeq" id="WP_054257507.1">
    <property type="nucleotide sequence ID" value="NZ_CYIG01000042.1"/>
</dbReference>
<name>A0A1I7KN44_9BURK</name>
<dbReference type="Proteomes" id="UP000183656">
    <property type="component" value="Unassembled WGS sequence"/>
</dbReference>
<evidence type="ECO:0000256" key="1">
    <source>
        <dbReference type="SAM" id="MobiDB-lite"/>
    </source>
</evidence>
<sequence length="362" mass="40081">MTDLLLPPPLHSAPRFRDVEPQTPFFHDCDFYHTTTLPSGEVVRGQWDLRDNVQAYLGGVEFAGKSVLEIGPASGFLSYHMEHRGARVTAIEPSLERLWDCVPMPGIDFDAWHQAFFASIQRVRNSFWYLHRQYGSSVRVVETDPETLPVEVGEFDVGVFASVLLHCRSPFSVLEGCLAQVRETVIVTDLHDSAMDGQPVCRLLPDVRHKQIDTWWALSPDFVVQALGVLGFGNARVTTHHQKRDIDGQMIPLFTVVATRNVPMPPPRKVTVRNEASAAPKPQPAMPSPVSLARSVITQRPLPPAPPAQLQLQPQPGPGSPDPLRGLLAATWDGLLGVPQRLGRPSGWWGHVPFGNLSQPHD</sequence>
<organism evidence="2 3">
    <name type="scientific">Paenacidovorax caeni</name>
    <dbReference type="NCBI Taxonomy" id="343013"/>
    <lineage>
        <taxon>Bacteria</taxon>
        <taxon>Pseudomonadati</taxon>
        <taxon>Pseudomonadota</taxon>
        <taxon>Betaproteobacteria</taxon>
        <taxon>Burkholderiales</taxon>
        <taxon>Comamonadaceae</taxon>
        <taxon>Paenacidovorax</taxon>
    </lineage>
</organism>
<evidence type="ECO:0000313" key="3">
    <source>
        <dbReference type="Proteomes" id="UP000183656"/>
    </source>
</evidence>
<dbReference type="InterPro" id="IPR029063">
    <property type="entry name" value="SAM-dependent_MTases_sf"/>
</dbReference>
<dbReference type="AlphaFoldDB" id="A0A1I7KN44"/>
<reference evidence="2 3" key="1">
    <citation type="submission" date="2016-10" db="EMBL/GenBank/DDBJ databases">
        <authorList>
            <person name="de Groot N.N."/>
        </authorList>
    </citation>
    <scope>NUCLEOTIDE SEQUENCE [LARGE SCALE GENOMIC DNA]</scope>
    <source>
        <strain evidence="2 3">R-24608</strain>
    </source>
</reference>
<keyword evidence="2" id="KW-0808">Transferase</keyword>
<accession>A0A1I7KN44</accession>
<dbReference type="STRING" id="343013.SAMN04489707_105913"/>
<evidence type="ECO:0000313" key="2">
    <source>
        <dbReference type="EMBL" id="SFU98764.1"/>
    </source>
</evidence>
<dbReference type="EMBL" id="FPBX01000059">
    <property type="protein sequence ID" value="SFU98764.1"/>
    <property type="molecule type" value="Genomic_DNA"/>
</dbReference>
<dbReference type="GO" id="GO:0032259">
    <property type="term" value="P:methylation"/>
    <property type="evidence" value="ECO:0007669"/>
    <property type="project" value="UniProtKB-KW"/>
</dbReference>
<proteinExistence type="predicted"/>
<gene>
    <name evidence="2" type="ORF">SAMN04489707_105913</name>
</gene>
<protein>
    <submittedName>
        <fullName evidence="2">O-methyltransferase</fullName>
    </submittedName>
</protein>
<feature type="region of interest" description="Disordered" evidence="1">
    <location>
        <begin position="264"/>
        <end position="327"/>
    </location>
</feature>
<keyword evidence="3" id="KW-1185">Reference proteome</keyword>